<dbReference type="Proteomes" id="UP001054837">
    <property type="component" value="Unassembled WGS sequence"/>
</dbReference>
<dbReference type="AlphaFoldDB" id="A0AAV4UZL0"/>
<comment type="caution">
    <text evidence="1">The sequence shown here is derived from an EMBL/GenBank/DDBJ whole genome shotgun (WGS) entry which is preliminary data.</text>
</comment>
<reference evidence="1 2" key="1">
    <citation type="submission" date="2021-06" db="EMBL/GenBank/DDBJ databases">
        <title>Caerostris darwini draft genome.</title>
        <authorList>
            <person name="Kono N."/>
            <person name="Arakawa K."/>
        </authorList>
    </citation>
    <scope>NUCLEOTIDE SEQUENCE [LARGE SCALE GENOMIC DNA]</scope>
</reference>
<name>A0AAV4UZL0_9ARAC</name>
<sequence>MNRRHVQQQDCLAHSARHFQPEFLIRFECIRARQGMIDPLPHDRSGFYKALEFFTSESESLANTFLSPFYGRTCRGGSNPTLHNFVGYGHRVRSGSFQLAKSDRKWSLQKGQNLVHEIPATLISFLAPCHCFIPKLDVNLQEMNRQQVQQKDCLVLCTRYFQLEPLIRFECLNARQGMIPPPPMTEVDFTSPSNLPGGRESWANAFLSSFDGPNVPGRIPSGTSYIVGYGHRVWLFSVGETELSRFIYLYFSGNISFLKVNIQPRRE</sequence>
<organism evidence="1 2">
    <name type="scientific">Caerostris darwini</name>
    <dbReference type="NCBI Taxonomy" id="1538125"/>
    <lineage>
        <taxon>Eukaryota</taxon>
        <taxon>Metazoa</taxon>
        <taxon>Ecdysozoa</taxon>
        <taxon>Arthropoda</taxon>
        <taxon>Chelicerata</taxon>
        <taxon>Arachnida</taxon>
        <taxon>Araneae</taxon>
        <taxon>Araneomorphae</taxon>
        <taxon>Entelegynae</taxon>
        <taxon>Araneoidea</taxon>
        <taxon>Araneidae</taxon>
        <taxon>Caerostris</taxon>
    </lineage>
</organism>
<dbReference type="EMBL" id="BPLQ01012166">
    <property type="protein sequence ID" value="GIY63208.1"/>
    <property type="molecule type" value="Genomic_DNA"/>
</dbReference>
<evidence type="ECO:0000313" key="1">
    <source>
        <dbReference type="EMBL" id="GIY63208.1"/>
    </source>
</evidence>
<protein>
    <submittedName>
        <fullName evidence="1">Uncharacterized protein</fullName>
    </submittedName>
</protein>
<gene>
    <name evidence="1" type="ORF">CDAR_88981</name>
</gene>
<proteinExistence type="predicted"/>
<keyword evidence="2" id="KW-1185">Reference proteome</keyword>
<evidence type="ECO:0000313" key="2">
    <source>
        <dbReference type="Proteomes" id="UP001054837"/>
    </source>
</evidence>
<accession>A0AAV4UZL0</accession>